<evidence type="ECO:0000256" key="3">
    <source>
        <dbReference type="ARBA" id="ARBA00022796"/>
    </source>
</evidence>
<evidence type="ECO:0000313" key="8">
    <source>
        <dbReference type="Proteomes" id="UP001345219"/>
    </source>
</evidence>
<dbReference type="AlphaFoldDB" id="A0AAN7L786"/>
<keyword evidence="6" id="KW-0186">Copper</keyword>
<keyword evidence="4 6" id="KW-1133">Transmembrane helix</keyword>
<evidence type="ECO:0000256" key="5">
    <source>
        <dbReference type="ARBA" id="ARBA00023136"/>
    </source>
</evidence>
<dbReference type="EMBL" id="JAXIOK010000001">
    <property type="protein sequence ID" value="KAK4780581.1"/>
    <property type="molecule type" value="Genomic_DNA"/>
</dbReference>
<comment type="caution">
    <text evidence="7">The sequence shown here is derived from an EMBL/GenBank/DDBJ whole genome shotgun (WGS) entry which is preliminary data.</text>
</comment>
<keyword evidence="6" id="KW-0406">Ion transport</keyword>
<keyword evidence="5 6" id="KW-0472">Membrane</keyword>
<protein>
    <recommendedName>
        <fullName evidence="6">Copper transport protein</fullName>
    </recommendedName>
</protein>
<dbReference type="GO" id="GO:0005886">
    <property type="term" value="C:plasma membrane"/>
    <property type="evidence" value="ECO:0007669"/>
    <property type="project" value="TreeGrafter"/>
</dbReference>
<keyword evidence="3 6" id="KW-0187">Copper transport</keyword>
<gene>
    <name evidence="7" type="ORF">SAY87_016687</name>
</gene>
<evidence type="ECO:0000256" key="2">
    <source>
        <dbReference type="ARBA" id="ARBA00022692"/>
    </source>
</evidence>
<organism evidence="7 8">
    <name type="scientific">Trapa incisa</name>
    <dbReference type="NCBI Taxonomy" id="236973"/>
    <lineage>
        <taxon>Eukaryota</taxon>
        <taxon>Viridiplantae</taxon>
        <taxon>Streptophyta</taxon>
        <taxon>Embryophyta</taxon>
        <taxon>Tracheophyta</taxon>
        <taxon>Spermatophyta</taxon>
        <taxon>Magnoliopsida</taxon>
        <taxon>eudicotyledons</taxon>
        <taxon>Gunneridae</taxon>
        <taxon>Pentapetalae</taxon>
        <taxon>rosids</taxon>
        <taxon>malvids</taxon>
        <taxon>Myrtales</taxon>
        <taxon>Lythraceae</taxon>
        <taxon>Trapa</taxon>
    </lineage>
</organism>
<evidence type="ECO:0000256" key="4">
    <source>
        <dbReference type="ARBA" id="ARBA00022989"/>
    </source>
</evidence>
<keyword evidence="2 6" id="KW-0812">Transmembrane</keyword>
<reference evidence="7 8" key="1">
    <citation type="journal article" date="2023" name="Hortic Res">
        <title>Pangenome of water caltrop reveals structural variations and asymmetric subgenome divergence after allopolyploidization.</title>
        <authorList>
            <person name="Zhang X."/>
            <person name="Chen Y."/>
            <person name="Wang L."/>
            <person name="Yuan Y."/>
            <person name="Fang M."/>
            <person name="Shi L."/>
            <person name="Lu R."/>
            <person name="Comes H.P."/>
            <person name="Ma Y."/>
            <person name="Chen Y."/>
            <person name="Huang G."/>
            <person name="Zhou Y."/>
            <person name="Zheng Z."/>
            <person name="Qiu Y."/>
        </authorList>
    </citation>
    <scope>NUCLEOTIDE SEQUENCE [LARGE SCALE GENOMIC DNA]</scope>
    <source>
        <tissue evidence="7">Roots</tissue>
    </source>
</reference>
<evidence type="ECO:0000313" key="7">
    <source>
        <dbReference type="EMBL" id="KAK4780581.1"/>
    </source>
</evidence>
<feature type="transmembrane region" description="Helical" evidence="6">
    <location>
        <begin position="86"/>
        <end position="103"/>
    </location>
</feature>
<dbReference type="Pfam" id="PF04145">
    <property type="entry name" value="Ctr"/>
    <property type="match status" value="1"/>
</dbReference>
<evidence type="ECO:0000256" key="6">
    <source>
        <dbReference type="RuleBase" id="RU367022"/>
    </source>
</evidence>
<evidence type="ECO:0000256" key="1">
    <source>
        <dbReference type="ARBA" id="ARBA00006921"/>
    </source>
</evidence>
<dbReference type="PANTHER" id="PTHR12483:SF83">
    <property type="entry name" value="COPPER TRANSPORT PROTEIN"/>
    <property type="match status" value="1"/>
</dbReference>
<accession>A0AAN7L786</accession>
<comment type="subcellular location">
    <subcellularLocation>
        <location evidence="6">Membrane</location>
        <topology evidence="6">Multi-pass membrane protein</topology>
    </subcellularLocation>
</comment>
<dbReference type="Proteomes" id="UP001345219">
    <property type="component" value="Chromosome 13"/>
</dbReference>
<dbReference type="PANTHER" id="PTHR12483">
    <property type="entry name" value="SOLUTE CARRIER FAMILY 31 COPPER TRANSPORTERS"/>
    <property type="match status" value="1"/>
</dbReference>
<comment type="similarity">
    <text evidence="1 6">Belongs to the copper transporter (Ctr) (TC 1.A.56) family. SLC31A subfamily.</text>
</comment>
<sequence length="126" mass="13937">MVFSWAKGDTEFFFPDWSGGYGLLSYSLSLRLVFLLSTFVEWLSHARLVKPGVKNVTAGILQVAMYAVRTAAAYLAMLAVMSFDGGVLLSVVCGHSLGFLIFGSQMFGKYKVEDYQDQSDLPPLNY</sequence>
<proteinExistence type="inferred from homology"/>
<keyword evidence="8" id="KW-1185">Reference proteome</keyword>
<name>A0AAN7L786_9MYRT</name>
<keyword evidence="6" id="KW-0813">Transport</keyword>
<feature type="transmembrane region" description="Helical" evidence="6">
    <location>
        <begin position="56"/>
        <end position="80"/>
    </location>
</feature>
<dbReference type="InterPro" id="IPR007274">
    <property type="entry name" value="Cop_transporter"/>
</dbReference>
<dbReference type="GO" id="GO:0005375">
    <property type="term" value="F:copper ion transmembrane transporter activity"/>
    <property type="evidence" value="ECO:0007669"/>
    <property type="project" value="UniProtKB-UniRule"/>
</dbReference>
<feature type="transmembrane region" description="Helical" evidence="6">
    <location>
        <begin position="20"/>
        <end position="44"/>
    </location>
</feature>